<evidence type="ECO:0000313" key="2">
    <source>
        <dbReference type="EMBL" id="KAJ3180262.1"/>
    </source>
</evidence>
<evidence type="ECO:0000313" key="3">
    <source>
        <dbReference type="Proteomes" id="UP001212152"/>
    </source>
</evidence>
<dbReference type="Proteomes" id="UP001212152">
    <property type="component" value="Unassembled WGS sequence"/>
</dbReference>
<dbReference type="Pfam" id="PF04628">
    <property type="entry name" value="Sedlin_N"/>
    <property type="match status" value="1"/>
</dbReference>
<dbReference type="PANTHER" id="PTHR12403">
    <property type="entry name" value="TRAFFICKING PROTEIN PARTICLE COMPLEX SUBUNIT 2"/>
    <property type="match status" value="1"/>
</dbReference>
<evidence type="ECO:0000256" key="1">
    <source>
        <dbReference type="SAM" id="MobiDB-lite"/>
    </source>
</evidence>
<gene>
    <name evidence="2" type="ORF">HDU87_002141</name>
</gene>
<dbReference type="InterPro" id="IPR006722">
    <property type="entry name" value="Sedlin"/>
</dbReference>
<dbReference type="GO" id="GO:0005737">
    <property type="term" value="C:cytoplasm"/>
    <property type="evidence" value="ECO:0007669"/>
    <property type="project" value="GOC"/>
</dbReference>
<dbReference type="Gene3D" id="3.30.450.70">
    <property type="match status" value="1"/>
</dbReference>
<proteinExistence type="predicted"/>
<organism evidence="2 3">
    <name type="scientific">Geranomyces variabilis</name>
    <dbReference type="NCBI Taxonomy" id="109894"/>
    <lineage>
        <taxon>Eukaryota</taxon>
        <taxon>Fungi</taxon>
        <taxon>Fungi incertae sedis</taxon>
        <taxon>Chytridiomycota</taxon>
        <taxon>Chytridiomycota incertae sedis</taxon>
        <taxon>Chytridiomycetes</taxon>
        <taxon>Spizellomycetales</taxon>
        <taxon>Powellomycetaceae</taxon>
        <taxon>Geranomyces</taxon>
    </lineage>
</organism>
<comment type="caution">
    <text evidence="2">The sequence shown here is derived from an EMBL/GenBank/DDBJ whole genome shotgun (WGS) entry which is preliminary data.</text>
</comment>
<dbReference type="SUPFAM" id="SSF64356">
    <property type="entry name" value="SNARE-like"/>
    <property type="match status" value="1"/>
</dbReference>
<dbReference type="AlphaFoldDB" id="A0AAD5XRI3"/>
<dbReference type="GO" id="GO:0006888">
    <property type="term" value="P:endoplasmic reticulum to Golgi vesicle-mediated transport"/>
    <property type="evidence" value="ECO:0007669"/>
    <property type="project" value="InterPro"/>
</dbReference>
<keyword evidence="3" id="KW-1185">Reference proteome</keyword>
<dbReference type="CDD" id="cd14825">
    <property type="entry name" value="TRAPPC2_sedlin"/>
    <property type="match status" value="1"/>
</dbReference>
<protein>
    <recommendedName>
        <fullName evidence="4">Trafficking protein particle complex subunit 2</fullName>
    </recommendedName>
</protein>
<dbReference type="EMBL" id="JADGJQ010000017">
    <property type="protein sequence ID" value="KAJ3180262.1"/>
    <property type="molecule type" value="Genomic_DNA"/>
</dbReference>
<evidence type="ECO:0008006" key="4">
    <source>
        <dbReference type="Google" id="ProtNLM"/>
    </source>
</evidence>
<reference evidence="2" key="1">
    <citation type="submission" date="2020-05" db="EMBL/GenBank/DDBJ databases">
        <title>Phylogenomic resolution of chytrid fungi.</title>
        <authorList>
            <person name="Stajich J.E."/>
            <person name="Amses K."/>
            <person name="Simmons R."/>
            <person name="Seto K."/>
            <person name="Myers J."/>
            <person name="Bonds A."/>
            <person name="Quandt C.A."/>
            <person name="Barry K."/>
            <person name="Liu P."/>
            <person name="Grigoriev I."/>
            <person name="Longcore J.E."/>
            <person name="James T.Y."/>
        </authorList>
    </citation>
    <scope>NUCLEOTIDE SEQUENCE</scope>
    <source>
        <strain evidence="2">JEL0379</strain>
    </source>
</reference>
<feature type="region of interest" description="Disordered" evidence="1">
    <location>
        <begin position="17"/>
        <end position="41"/>
    </location>
</feature>
<name>A0AAD5XRI3_9FUNG</name>
<accession>A0AAD5XRI3</accession>
<dbReference type="InterPro" id="IPR011012">
    <property type="entry name" value="Longin-like_dom_sf"/>
</dbReference>
<sequence>MSSNSYFVIVGTRDNPLYEADLGQPPPQPQQARVADGGGKKDEHKHLNQFIVHAALDVVEDLMWGTSAMYLKVVDKFNEWYISAYVTASGAKLMLLHDAANTDGIRNFFQDTHELYIKALLNPFTEINSPITSAHFDTKVRALARKWL</sequence>